<sequence>MLVEVVNGLLGSGKTTYLLNRMEQLAPKQRVVVLVNEFGKVGIDGDLLGGRDTEVVELPNGCICCTLNADLRNQVKYIAENYAPDWLLVEPTGVATIKNLLGIFSSLSLEKYIDDIKVTIILDAEMFEDIMQANRQFVINQIVAAQKIVINKCDLVSSREAEKIREEVRKINGRARVSLAVFGREIDYGDGLSGTAQDNSAMDSGTRLPQDEVLIKGYQEFSKKFTGKCSRSRLREFFEELKIKRLGDIDRAKGIFYTDKGQWIRMDLAGRGINEEILSRSFEFNKVVVIGTNLDTEQLEKQLIKCLTEQE</sequence>
<dbReference type="SUPFAM" id="SSF90002">
    <property type="entry name" value="Hypothetical protein YjiA, C-terminal domain"/>
    <property type="match status" value="1"/>
</dbReference>
<dbReference type="Pfam" id="PF07683">
    <property type="entry name" value="CobW_C"/>
    <property type="match status" value="1"/>
</dbReference>
<dbReference type="InterPro" id="IPR027417">
    <property type="entry name" value="P-loop_NTPase"/>
</dbReference>
<evidence type="ECO:0000259" key="2">
    <source>
        <dbReference type="Pfam" id="PF07683"/>
    </source>
</evidence>
<dbReference type="CDD" id="cd03112">
    <property type="entry name" value="CobW-like"/>
    <property type="match status" value="1"/>
</dbReference>
<dbReference type="InterPro" id="IPR003495">
    <property type="entry name" value="CobW/HypB/UreG_nucleotide-bd"/>
</dbReference>
<dbReference type="AlphaFoldDB" id="A0A1Z5HNF9"/>
<dbReference type="InterPro" id="IPR011629">
    <property type="entry name" value="CobW-like_C"/>
</dbReference>
<accession>A0A1Z5HNF9</accession>
<feature type="domain" description="CobW C-terminal" evidence="2">
    <location>
        <begin position="220"/>
        <end position="307"/>
    </location>
</feature>
<dbReference type="PANTHER" id="PTHR13748:SF62">
    <property type="entry name" value="COBW DOMAIN-CONTAINING PROTEIN"/>
    <property type="match status" value="1"/>
</dbReference>
<evidence type="ECO:0000259" key="1">
    <source>
        <dbReference type="Pfam" id="PF02492"/>
    </source>
</evidence>
<protein>
    <submittedName>
        <fullName evidence="3">Cobalamin synthesis protein P47K</fullName>
    </submittedName>
</protein>
<dbReference type="RefSeq" id="WP_192868016.1">
    <property type="nucleotide sequence ID" value="NZ_BDGJ01000004.1"/>
</dbReference>
<dbReference type="Proteomes" id="UP000197032">
    <property type="component" value="Unassembled WGS sequence"/>
</dbReference>
<dbReference type="GO" id="GO:0005737">
    <property type="term" value="C:cytoplasm"/>
    <property type="evidence" value="ECO:0007669"/>
    <property type="project" value="TreeGrafter"/>
</dbReference>
<keyword evidence="4" id="KW-1185">Reference proteome</keyword>
<comment type="caution">
    <text evidence="3">The sequence shown here is derived from an EMBL/GenBank/DDBJ whole genome shotgun (WGS) entry which is preliminary data.</text>
</comment>
<dbReference type="Pfam" id="PF02492">
    <property type="entry name" value="cobW"/>
    <property type="match status" value="1"/>
</dbReference>
<name>A0A1Z5HNF9_9FIRM</name>
<reference evidence="4" key="1">
    <citation type="journal article" date="2017" name="Appl. Environ. Microbiol.">
        <title>Genomic analysis of Calderihabitans maritimus KKC1, a thermophilic hydrogenogenic carboxydotrophic bacterium isolated from marine sediment.</title>
        <authorList>
            <person name="Omae K."/>
            <person name="Yoneda Y."/>
            <person name="Fukuyama Y."/>
            <person name="Yoshida T."/>
            <person name="Sako Y."/>
        </authorList>
    </citation>
    <scope>NUCLEOTIDE SEQUENCE [LARGE SCALE GENOMIC DNA]</scope>
    <source>
        <strain evidence="4">KKC1</strain>
    </source>
</reference>
<evidence type="ECO:0000313" key="3">
    <source>
        <dbReference type="EMBL" id="GAW91059.1"/>
    </source>
</evidence>
<dbReference type="EMBL" id="BDGJ01000004">
    <property type="protein sequence ID" value="GAW91059.1"/>
    <property type="molecule type" value="Genomic_DNA"/>
</dbReference>
<organism evidence="3 4">
    <name type="scientific">Calderihabitans maritimus</name>
    <dbReference type="NCBI Taxonomy" id="1246530"/>
    <lineage>
        <taxon>Bacteria</taxon>
        <taxon>Bacillati</taxon>
        <taxon>Bacillota</taxon>
        <taxon>Clostridia</taxon>
        <taxon>Neomoorellales</taxon>
        <taxon>Calderihabitantaceae</taxon>
        <taxon>Calderihabitans</taxon>
    </lineage>
</organism>
<dbReference type="InterPro" id="IPR051316">
    <property type="entry name" value="Zinc-reg_GTPase_activator"/>
</dbReference>
<gene>
    <name evidence="3" type="ORF">KKC1_02210</name>
</gene>
<evidence type="ECO:0000313" key="4">
    <source>
        <dbReference type="Proteomes" id="UP000197032"/>
    </source>
</evidence>
<dbReference type="Gene3D" id="3.40.50.300">
    <property type="entry name" value="P-loop containing nucleotide triphosphate hydrolases"/>
    <property type="match status" value="1"/>
</dbReference>
<dbReference type="SUPFAM" id="SSF52540">
    <property type="entry name" value="P-loop containing nucleoside triphosphate hydrolases"/>
    <property type="match status" value="1"/>
</dbReference>
<feature type="domain" description="CobW/HypB/UreG nucleotide-binding" evidence="1">
    <location>
        <begin position="3"/>
        <end position="177"/>
    </location>
</feature>
<dbReference type="PANTHER" id="PTHR13748">
    <property type="entry name" value="COBW-RELATED"/>
    <property type="match status" value="1"/>
</dbReference>
<proteinExistence type="predicted"/>